<gene>
    <name evidence="2" type="ORF">FP2506_17604</name>
</gene>
<dbReference type="PANTHER" id="PTHR14859">
    <property type="entry name" value="CALCOFLUOR WHITE HYPERSENSITIVE PROTEIN PRECURSOR"/>
    <property type="match status" value="1"/>
</dbReference>
<protein>
    <recommendedName>
        <fullName evidence="1">Endonuclease/exonuclease/phosphatase domain-containing protein</fullName>
    </recommendedName>
</protein>
<dbReference type="InterPro" id="IPR005135">
    <property type="entry name" value="Endo/exonuclease/phosphatase"/>
</dbReference>
<dbReference type="InterPro" id="IPR051916">
    <property type="entry name" value="GPI-anchor_lipid_remodeler"/>
</dbReference>
<dbReference type="Proteomes" id="UP000004310">
    <property type="component" value="Unassembled WGS sequence"/>
</dbReference>
<dbReference type="SUPFAM" id="SSF56219">
    <property type="entry name" value="DNase I-like"/>
    <property type="match status" value="1"/>
</dbReference>
<dbReference type="PANTHER" id="PTHR14859:SF15">
    <property type="entry name" value="ENDONUCLEASE_EXONUCLEASE_PHOSPHATASE DOMAIN-CONTAINING PROTEIN"/>
    <property type="match status" value="1"/>
</dbReference>
<evidence type="ECO:0000313" key="3">
    <source>
        <dbReference type="Proteomes" id="UP000004310"/>
    </source>
</evidence>
<name>Q0FY27_9HYPH</name>
<sequence>MRFVTYNIHSCLGTDRRRDPDRIGAVISDLRADVVALQEVDVGRARSGFVDQAQRIAEKTGLHHYFFAPVEECGERYGIAFLTRSAATLMKAALLPGLQTYPNLEPRGALLVQLESEAGVMNVVNTHLGLRSRERLTQAAALLASEWLADLSAPFVLLGDFNAVSGSKAHSLLTASLDDARRFGGRSGLRPTFPSRFPILALDHCFFRGDLKVRSAYVVRSPLVRRASDHLPLVIDFDAQRRLA</sequence>
<keyword evidence="3" id="KW-1185">Reference proteome</keyword>
<dbReference type="AlphaFoldDB" id="Q0FY27"/>
<proteinExistence type="predicted"/>
<accession>Q0FY27</accession>
<dbReference type="GO" id="GO:0006506">
    <property type="term" value="P:GPI anchor biosynthetic process"/>
    <property type="evidence" value="ECO:0007669"/>
    <property type="project" value="TreeGrafter"/>
</dbReference>
<dbReference type="GO" id="GO:0016020">
    <property type="term" value="C:membrane"/>
    <property type="evidence" value="ECO:0007669"/>
    <property type="project" value="GOC"/>
</dbReference>
<comment type="caution">
    <text evidence="2">The sequence shown here is derived from an EMBL/GenBank/DDBJ whole genome shotgun (WGS) entry which is preliminary data.</text>
</comment>
<evidence type="ECO:0000313" key="2">
    <source>
        <dbReference type="EMBL" id="EAU39915.1"/>
    </source>
</evidence>
<dbReference type="InterPro" id="IPR036691">
    <property type="entry name" value="Endo/exonu/phosph_ase_sf"/>
</dbReference>
<feature type="domain" description="Endonuclease/exonuclease/phosphatase" evidence="1">
    <location>
        <begin position="4"/>
        <end position="230"/>
    </location>
</feature>
<dbReference type="EMBL" id="AATP01000011">
    <property type="protein sequence ID" value="EAU39915.1"/>
    <property type="molecule type" value="Genomic_DNA"/>
</dbReference>
<dbReference type="RefSeq" id="WP_007068635.1">
    <property type="nucleotide sequence ID" value="NZ_DS022272.1"/>
</dbReference>
<dbReference type="GO" id="GO:0003824">
    <property type="term" value="F:catalytic activity"/>
    <property type="evidence" value="ECO:0007669"/>
    <property type="project" value="InterPro"/>
</dbReference>
<dbReference type="HOGENOM" id="CLU_060500_3_0_5"/>
<dbReference type="eggNOG" id="COG3568">
    <property type="taxonomic scope" value="Bacteria"/>
</dbReference>
<evidence type="ECO:0000259" key="1">
    <source>
        <dbReference type="Pfam" id="PF03372"/>
    </source>
</evidence>
<dbReference type="Gene3D" id="3.60.10.10">
    <property type="entry name" value="Endonuclease/exonuclease/phosphatase"/>
    <property type="match status" value="1"/>
</dbReference>
<dbReference type="Pfam" id="PF03372">
    <property type="entry name" value="Exo_endo_phos"/>
    <property type="match status" value="1"/>
</dbReference>
<dbReference type="STRING" id="217511.GCA_001463845_01817"/>
<reference evidence="2 3" key="1">
    <citation type="journal article" date="2010" name="J. Bacteriol.">
        <title>Genome sequence of Fulvimarina pelagi HTCC2506T, a Mn(II)-oxidizing alphaproteobacterium possessing an aerobic anoxygenic photosynthetic gene cluster and Xanthorhodopsin.</title>
        <authorList>
            <person name="Kang I."/>
            <person name="Oh H.M."/>
            <person name="Lim S.I."/>
            <person name="Ferriera S."/>
            <person name="Giovannoni S.J."/>
            <person name="Cho J.C."/>
        </authorList>
    </citation>
    <scope>NUCLEOTIDE SEQUENCE [LARGE SCALE GENOMIC DNA]</scope>
    <source>
        <strain evidence="2 3">HTCC2506</strain>
    </source>
</reference>
<organism evidence="2 3">
    <name type="scientific">Fulvimarina pelagi HTCC2506</name>
    <dbReference type="NCBI Taxonomy" id="314231"/>
    <lineage>
        <taxon>Bacteria</taxon>
        <taxon>Pseudomonadati</taxon>
        <taxon>Pseudomonadota</taxon>
        <taxon>Alphaproteobacteria</taxon>
        <taxon>Hyphomicrobiales</taxon>
        <taxon>Aurantimonadaceae</taxon>
        <taxon>Fulvimarina</taxon>
    </lineage>
</organism>